<evidence type="ECO:0000256" key="1">
    <source>
        <dbReference type="ARBA" id="ARBA00022729"/>
    </source>
</evidence>
<reference evidence="2 3" key="1">
    <citation type="journal article" date="2020" name="Harmful Algae">
        <title>Molecular and morphological characterization of a novel dihydroanatoxin-a producing Microcoleus species (cyanobacteria) from the Russian River, California, USA.</title>
        <authorList>
            <person name="Conklin K.Y."/>
            <person name="Stancheva R."/>
            <person name="Otten T.G."/>
            <person name="Fadness R."/>
            <person name="Boyer G.L."/>
            <person name="Read B."/>
            <person name="Zhang X."/>
            <person name="Sheath R.G."/>
        </authorList>
    </citation>
    <scope>NUCLEOTIDE SEQUENCE [LARGE SCALE GENOMIC DNA]</scope>
    <source>
        <strain evidence="2 3">PTRS2</strain>
    </source>
</reference>
<feature type="non-terminal residue" evidence="2">
    <location>
        <position position="1"/>
    </location>
</feature>
<gene>
    <name evidence="2" type="ORF">WMG39_30125</name>
</gene>
<dbReference type="PANTHER" id="PTHR44103:SF1">
    <property type="entry name" value="PROPROTEIN CONVERTASE P"/>
    <property type="match status" value="1"/>
</dbReference>
<feature type="non-terminal residue" evidence="2">
    <location>
        <position position="340"/>
    </location>
</feature>
<dbReference type="Proteomes" id="UP001384579">
    <property type="component" value="Unassembled WGS sequence"/>
</dbReference>
<evidence type="ECO:0000313" key="2">
    <source>
        <dbReference type="EMBL" id="MEK0189071.1"/>
    </source>
</evidence>
<dbReference type="PANTHER" id="PTHR44103">
    <property type="entry name" value="PROPROTEIN CONVERTASE P"/>
    <property type="match status" value="1"/>
</dbReference>
<dbReference type="InterPro" id="IPR028994">
    <property type="entry name" value="Integrin_alpha_N"/>
</dbReference>
<organism evidence="2 3">
    <name type="scientific">Microcoleus anatoxicus PTRS2</name>
    <dbReference type="NCBI Taxonomy" id="2705321"/>
    <lineage>
        <taxon>Bacteria</taxon>
        <taxon>Bacillati</taxon>
        <taxon>Cyanobacteriota</taxon>
        <taxon>Cyanophyceae</taxon>
        <taxon>Oscillatoriophycideae</taxon>
        <taxon>Oscillatoriales</taxon>
        <taxon>Microcoleaceae</taxon>
        <taxon>Microcoleus</taxon>
        <taxon>Microcoleus anatoxicus</taxon>
    </lineage>
</organism>
<name>A0ABU8YX75_9CYAN</name>
<evidence type="ECO:0000313" key="3">
    <source>
        <dbReference type="Proteomes" id="UP001384579"/>
    </source>
</evidence>
<keyword evidence="1" id="KW-0732">Signal</keyword>
<proteinExistence type="predicted"/>
<dbReference type="EMBL" id="JBBLXS010000924">
    <property type="protein sequence ID" value="MEK0189071.1"/>
    <property type="molecule type" value="Genomic_DNA"/>
</dbReference>
<protein>
    <submittedName>
        <fullName evidence="2">VCBS repeat-containing protein</fullName>
    </submittedName>
</protein>
<keyword evidence="3" id="KW-1185">Reference proteome</keyword>
<comment type="caution">
    <text evidence="2">The sequence shown here is derived from an EMBL/GenBank/DDBJ whole genome shotgun (WGS) entry which is preliminary data.</text>
</comment>
<dbReference type="InterPro" id="IPR013517">
    <property type="entry name" value="FG-GAP"/>
</dbReference>
<dbReference type="RefSeq" id="WP_340542381.1">
    <property type="nucleotide sequence ID" value="NZ_JBBLXS010000924.1"/>
</dbReference>
<dbReference type="Pfam" id="PF13517">
    <property type="entry name" value="FG-GAP_3"/>
    <property type="match status" value="2"/>
</dbReference>
<sequence length="340" mass="36089">GGAISPWGDYNADGKLDFIAAGGLKSLTSFGSADNFTRTSLYRNTGSTFTDDSGIGFDLASAASWGDYNNDSKLNFALQTVGNGRIQQPPALKIYGGDGFNSQQRSSADSSQAWADYNNDGKLDLLNATQQNFSILYRNTSTSFTPDTTAQLPGVSNSSAAWGDYDKDGKLDLLLTGNSVSGKITKLFRNTGSGFTEDTTAVLPGVSDGSAAWGDYDNDGDLDILLAGDSVSGQITKVYRNTNNRFSEDTNAVLPGGSFAAWGDYDNDAKLDILLNSELDNKFYSQIYRNTGSGFSEDPNAGLTGASFGAWGDYNSDGKLDILLGNQVYRSNTAIANTPP</sequence>
<dbReference type="Gene3D" id="2.130.10.130">
    <property type="entry name" value="Integrin alpha, N-terminal"/>
    <property type="match status" value="2"/>
</dbReference>
<accession>A0ABU8YX75</accession>
<dbReference type="SUPFAM" id="SSF69318">
    <property type="entry name" value="Integrin alpha N-terminal domain"/>
    <property type="match status" value="1"/>
</dbReference>